<dbReference type="InterPro" id="IPR053164">
    <property type="entry name" value="IS1016-like_transposase"/>
</dbReference>
<name>A0A5J4VEW3_9EUKA</name>
<dbReference type="PANTHER" id="PTHR47163">
    <property type="entry name" value="DDE_TNP_IS1595 DOMAIN-CONTAINING PROTEIN"/>
    <property type="match status" value="1"/>
</dbReference>
<accession>A0A5J4VEW3</accession>
<evidence type="ECO:0000313" key="2">
    <source>
        <dbReference type="EMBL" id="KAA6381097.1"/>
    </source>
</evidence>
<evidence type="ECO:0000313" key="3">
    <source>
        <dbReference type="Proteomes" id="UP000324800"/>
    </source>
</evidence>
<reference evidence="2 3" key="1">
    <citation type="submission" date="2019-03" db="EMBL/GenBank/DDBJ databases">
        <title>Single cell metagenomics reveals metabolic interactions within the superorganism composed of flagellate Streblomastix strix and complex community of Bacteroidetes bacteria on its surface.</title>
        <authorList>
            <person name="Treitli S.C."/>
            <person name="Kolisko M."/>
            <person name="Husnik F."/>
            <person name="Keeling P."/>
            <person name="Hampl V."/>
        </authorList>
    </citation>
    <scope>NUCLEOTIDE SEQUENCE [LARGE SCALE GENOMIC DNA]</scope>
    <source>
        <strain evidence="2">ST1C</strain>
    </source>
</reference>
<organism evidence="2 3">
    <name type="scientific">Streblomastix strix</name>
    <dbReference type="NCBI Taxonomy" id="222440"/>
    <lineage>
        <taxon>Eukaryota</taxon>
        <taxon>Metamonada</taxon>
        <taxon>Preaxostyla</taxon>
        <taxon>Oxymonadida</taxon>
        <taxon>Streblomastigidae</taxon>
        <taxon>Streblomastix</taxon>
    </lineage>
</organism>
<dbReference type="PANTHER" id="PTHR47163:SF2">
    <property type="entry name" value="SI:DKEY-17M8.2"/>
    <property type="match status" value="1"/>
</dbReference>
<dbReference type="Pfam" id="PF12762">
    <property type="entry name" value="DDE_Tnp_IS1595"/>
    <property type="match status" value="1"/>
</dbReference>
<proteinExistence type="predicted"/>
<dbReference type="OrthoDB" id="10052789at2759"/>
<dbReference type="Proteomes" id="UP000324800">
    <property type="component" value="Unassembled WGS sequence"/>
</dbReference>
<feature type="domain" description="ISXO2-like transposase" evidence="1">
    <location>
        <begin position="11"/>
        <end position="125"/>
    </location>
</feature>
<gene>
    <name evidence="2" type="ORF">EZS28_023378</name>
</gene>
<dbReference type="InterPro" id="IPR024445">
    <property type="entry name" value="Tnp_ISXO2-like"/>
</dbReference>
<evidence type="ECO:0000259" key="1">
    <source>
        <dbReference type="SMART" id="SM01126"/>
    </source>
</evidence>
<dbReference type="EMBL" id="SNRW01007527">
    <property type="protein sequence ID" value="KAA6381097.1"/>
    <property type="molecule type" value="Genomic_DNA"/>
</dbReference>
<dbReference type="AlphaFoldDB" id="A0A5J4VEW3"/>
<comment type="caution">
    <text evidence="2">The sequence shown here is derived from an EMBL/GenBank/DDBJ whole genome shotgun (WGS) entry which is preliminary data.</text>
</comment>
<dbReference type="SMART" id="SM01126">
    <property type="entry name" value="DDE_Tnp_IS1595"/>
    <property type="match status" value="1"/>
</dbReference>
<sequence>MADNLSNNAEQIGGQGVTIKCDEAPFGRRKYNKGRQRLQTWVLGGIERDMRENQPRRMFLEPVANRNSETLCEIIQRRVLPGTIIITDMWRAYSNLDRNGAHFRHLTVNHSVNFVDPNTEANTQI</sequence>
<protein>
    <recommendedName>
        <fullName evidence="1">ISXO2-like transposase domain-containing protein</fullName>
    </recommendedName>
</protein>